<dbReference type="InterPro" id="IPR000572">
    <property type="entry name" value="OxRdtase_Mopterin-bd_dom"/>
</dbReference>
<evidence type="ECO:0000313" key="3">
    <source>
        <dbReference type="Proteomes" id="UP001652542"/>
    </source>
</evidence>
<dbReference type="Proteomes" id="UP001652542">
    <property type="component" value="Unassembled WGS sequence"/>
</dbReference>
<dbReference type="SUPFAM" id="SSF56524">
    <property type="entry name" value="Oxidoreductase molybdopterin-binding domain"/>
    <property type="match status" value="1"/>
</dbReference>
<dbReference type="Gene3D" id="3.90.420.10">
    <property type="entry name" value="Oxidoreductase, molybdopterin-binding domain"/>
    <property type="match status" value="1"/>
</dbReference>
<evidence type="ECO:0000259" key="1">
    <source>
        <dbReference type="Pfam" id="PF00174"/>
    </source>
</evidence>
<accession>A0ABT2ZBA5</accession>
<keyword evidence="3" id="KW-1185">Reference proteome</keyword>
<name>A0ABT2ZBA5_9RHOB</name>
<evidence type="ECO:0000313" key="2">
    <source>
        <dbReference type="EMBL" id="MCV2868425.1"/>
    </source>
</evidence>
<protein>
    <submittedName>
        <fullName evidence="2">Molybdopterin-dependent oxidoreductase</fullName>
    </submittedName>
</protein>
<dbReference type="Pfam" id="PF00174">
    <property type="entry name" value="Oxidored_molyb"/>
    <property type="match status" value="1"/>
</dbReference>
<feature type="domain" description="Oxidoreductase molybdopterin-binding" evidence="1">
    <location>
        <begin position="77"/>
        <end position="147"/>
    </location>
</feature>
<dbReference type="InterPro" id="IPR036374">
    <property type="entry name" value="OxRdtase_Mopterin-bd_sf"/>
</dbReference>
<proteinExistence type="predicted"/>
<dbReference type="RefSeq" id="WP_263734037.1">
    <property type="nucleotide sequence ID" value="NZ_JAOWKY010000001.1"/>
</dbReference>
<sequence>MPIDVPRVFLCVIGSGFLGLAAAAQQPLPLPPPTGEVVLRVCGEIEVRNEEDCAVFDMDSLRAIGHVHLKTSTIWTEGVQEFEGIRLKHLLDRVGVQGELIWASAANDYGADIPVSDATEDGPILAYMMNEELMSLREKGPLWIVYPFDDDSSYRTDLIYSRSVWQLVSLDIRN</sequence>
<reference evidence="2 3" key="1">
    <citation type="submission" date="2022-10" db="EMBL/GenBank/DDBJ databases">
        <title>Defluviimonas sp. nov., isolated from ocean surface water.</title>
        <authorList>
            <person name="He W."/>
            <person name="Wang L."/>
            <person name="Zhang D.-F."/>
        </authorList>
    </citation>
    <scope>NUCLEOTIDE SEQUENCE [LARGE SCALE GENOMIC DNA]</scope>
    <source>
        <strain evidence="2 3">WL0002</strain>
    </source>
</reference>
<organism evidence="2 3">
    <name type="scientific">Albidovulum marisflavi</name>
    <dbReference type="NCBI Taxonomy" id="2984159"/>
    <lineage>
        <taxon>Bacteria</taxon>
        <taxon>Pseudomonadati</taxon>
        <taxon>Pseudomonadota</taxon>
        <taxon>Alphaproteobacteria</taxon>
        <taxon>Rhodobacterales</taxon>
        <taxon>Paracoccaceae</taxon>
        <taxon>Albidovulum</taxon>
    </lineage>
</organism>
<gene>
    <name evidence="2" type="ORF">OEW28_07265</name>
</gene>
<comment type="caution">
    <text evidence="2">The sequence shown here is derived from an EMBL/GenBank/DDBJ whole genome shotgun (WGS) entry which is preliminary data.</text>
</comment>
<dbReference type="EMBL" id="JAOWKY010000001">
    <property type="protein sequence ID" value="MCV2868425.1"/>
    <property type="molecule type" value="Genomic_DNA"/>
</dbReference>